<dbReference type="InterPro" id="IPR013216">
    <property type="entry name" value="Methyltransf_11"/>
</dbReference>
<dbReference type="Gene3D" id="1.10.150.290">
    <property type="entry name" value="S-adenosyl-L-methionine-dependent methyltransferases"/>
    <property type="match status" value="1"/>
</dbReference>
<accession>A0A0A6P3M6</accession>
<evidence type="ECO:0000313" key="3">
    <source>
        <dbReference type="Proteomes" id="UP000030428"/>
    </source>
</evidence>
<dbReference type="Proteomes" id="UP000030428">
    <property type="component" value="Unassembled WGS sequence"/>
</dbReference>
<evidence type="ECO:0000313" key="2">
    <source>
        <dbReference type="EMBL" id="KHD04924.1"/>
    </source>
</evidence>
<keyword evidence="2" id="KW-0489">Methyltransferase</keyword>
<keyword evidence="3" id="KW-1185">Reference proteome</keyword>
<sequence length="263" mass="29987">MSTYNWNAQDYEKHSQAQQKWARELINKLSLQGTEDILDLGCGDGKVTAEIAQSVCDGSVIGVDNSASMVKLAAERYPAVPNLTFQVMDASHLRFDECFDVVFSNAALHWIKNHQPVVEGLYRSLKPRGKILLQMGGKGNAGVILSVLSEIQAYQKWQPYFENFEFPYGFFGVEEYESMLLNSGFKINRVELIQKKMEHAGNTGLEGWIRTTWLPYTERVPEEKREKFIEAISEKYIERVPMDTEGRVHVAMIRIEVEAEKIA</sequence>
<keyword evidence="2" id="KW-0808">Transferase</keyword>
<dbReference type="GO" id="GO:0030798">
    <property type="term" value="F:trans-aconitate 2-methyltransferase activity"/>
    <property type="evidence" value="ECO:0007669"/>
    <property type="project" value="InterPro"/>
</dbReference>
<dbReference type="Gene3D" id="3.40.50.150">
    <property type="entry name" value="Vaccinia Virus protein VP39"/>
    <property type="match status" value="1"/>
</dbReference>
<name>A0A0A6P3M6_9GAMM</name>
<dbReference type="InterPro" id="IPR029063">
    <property type="entry name" value="SAM-dependent_MTases_sf"/>
</dbReference>
<evidence type="ECO:0000259" key="1">
    <source>
        <dbReference type="Pfam" id="PF08241"/>
    </source>
</evidence>
<dbReference type="InterPro" id="IPR023149">
    <property type="entry name" value="Trans_acon_MeTrfase_C"/>
</dbReference>
<gene>
    <name evidence="2" type="ORF">PN36_07975</name>
</gene>
<feature type="domain" description="Methyltransferase type 11" evidence="1">
    <location>
        <begin position="38"/>
        <end position="132"/>
    </location>
</feature>
<protein>
    <submittedName>
        <fullName evidence="2">SAM-dependent methyltransferase</fullName>
    </submittedName>
</protein>
<proteinExistence type="predicted"/>
<dbReference type="CDD" id="cd02440">
    <property type="entry name" value="AdoMet_MTases"/>
    <property type="match status" value="1"/>
</dbReference>
<organism evidence="2 3">
    <name type="scientific">Candidatus Thiomargarita nelsonii</name>
    <dbReference type="NCBI Taxonomy" id="1003181"/>
    <lineage>
        <taxon>Bacteria</taxon>
        <taxon>Pseudomonadati</taxon>
        <taxon>Pseudomonadota</taxon>
        <taxon>Gammaproteobacteria</taxon>
        <taxon>Thiotrichales</taxon>
        <taxon>Thiotrichaceae</taxon>
        <taxon>Thiomargarita</taxon>
    </lineage>
</organism>
<dbReference type="GO" id="GO:0032259">
    <property type="term" value="P:methylation"/>
    <property type="evidence" value="ECO:0007669"/>
    <property type="project" value="UniProtKB-KW"/>
</dbReference>
<dbReference type="EMBL" id="JSZA02000023">
    <property type="protein sequence ID" value="KHD04924.1"/>
    <property type="molecule type" value="Genomic_DNA"/>
</dbReference>
<comment type="caution">
    <text evidence="2">The sequence shown here is derived from an EMBL/GenBank/DDBJ whole genome shotgun (WGS) entry which is preliminary data.</text>
</comment>
<dbReference type="PANTHER" id="PTHR43861:SF1">
    <property type="entry name" value="TRANS-ACONITATE 2-METHYLTRANSFERASE"/>
    <property type="match status" value="1"/>
</dbReference>
<dbReference type="SUPFAM" id="SSF53335">
    <property type="entry name" value="S-adenosyl-L-methionine-dependent methyltransferases"/>
    <property type="match status" value="1"/>
</dbReference>
<reference evidence="2 3" key="1">
    <citation type="journal article" date="2016" name="Front. Microbiol.">
        <title>Single-Cell (Meta-)Genomics of a Dimorphic Candidatus Thiomargarita nelsonii Reveals Genomic Plasticity.</title>
        <authorList>
            <person name="Flood B.E."/>
            <person name="Fliss P."/>
            <person name="Jones D.S."/>
            <person name="Dick G.J."/>
            <person name="Jain S."/>
            <person name="Kaster A.K."/>
            <person name="Winkel M."/>
            <person name="Mussmann M."/>
            <person name="Bailey J."/>
        </authorList>
    </citation>
    <scope>NUCLEOTIDE SEQUENCE [LARGE SCALE GENOMIC DNA]</scope>
    <source>
        <strain evidence="2">Hydrate Ridge</strain>
    </source>
</reference>
<dbReference type="PANTHER" id="PTHR43861">
    <property type="entry name" value="TRANS-ACONITATE 2-METHYLTRANSFERASE-RELATED"/>
    <property type="match status" value="1"/>
</dbReference>
<dbReference type="Pfam" id="PF08241">
    <property type="entry name" value="Methyltransf_11"/>
    <property type="match status" value="1"/>
</dbReference>
<dbReference type="AlphaFoldDB" id="A0A0A6P3M6"/>